<evidence type="ECO:0000313" key="9">
    <source>
        <dbReference type="EMBL" id="CAF3490701.1"/>
    </source>
</evidence>
<dbReference type="Proteomes" id="UP000663877">
    <property type="component" value="Unassembled WGS sequence"/>
</dbReference>
<protein>
    <recommendedName>
        <fullName evidence="2">Brix domain-containing protein</fullName>
    </recommendedName>
</protein>
<accession>A0A814E3J5</accession>
<dbReference type="PANTHER" id="PTHR22734">
    <property type="entry name" value="U3 SMALL NUCLEOLAR RIBONUCLEOPROTEIN PROTEIN IMP4"/>
    <property type="match status" value="1"/>
</dbReference>
<dbReference type="EMBL" id="CAJNOG010000060">
    <property type="protein sequence ID" value="CAF0867399.1"/>
    <property type="molecule type" value="Genomic_DNA"/>
</dbReference>
<dbReference type="PANTHER" id="PTHR22734:SF3">
    <property type="entry name" value="RIBOSOME PRODUCTION FACTOR 1"/>
    <property type="match status" value="1"/>
</dbReference>
<dbReference type="GO" id="GO:0000470">
    <property type="term" value="P:maturation of LSU-rRNA"/>
    <property type="evidence" value="ECO:0007669"/>
    <property type="project" value="TreeGrafter"/>
</dbReference>
<feature type="region of interest" description="Disordered" evidence="1">
    <location>
        <begin position="1"/>
        <end position="100"/>
    </location>
</feature>
<dbReference type="Proteomes" id="UP000663844">
    <property type="component" value="Unassembled WGS sequence"/>
</dbReference>
<keyword evidence="12" id="KW-1185">Reference proteome</keyword>
<dbReference type="AlphaFoldDB" id="A0A814E3J5"/>
<dbReference type="GO" id="GO:0030687">
    <property type="term" value="C:preribosome, large subunit precursor"/>
    <property type="evidence" value="ECO:0007669"/>
    <property type="project" value="TreeGrafter"/>
</dbReference>
<dbReference type="Gene3D" id="3.40.50.10480">
    <property type="entry name" value="Probable brix-domain ribosomal biogenesis protein"/>
    <property type="match status" value="1"/>
</dbReference>
<sequence length="335" mass="39732">MVRRNRDSDDNERPARRKQFKRPGNEDNETPAPVNPSGTLDIRNKMIRQLMYAKLKRSKSKTKLQERKARQKSGEPKEEPKTIEKKRKRDETWVDEDDQEALDDITNDELNNYFTRKADGSQPKLLLTSQEGFPTSFTNKFLKELARVLPNTTYFQRRHHPIKRIIKKMNKLDYTDLLVINEDHGKPCTLYISHLPEGPTMKFRLTSAKLSKQLRSNRGKSCAKLTIRPEIILNNFNTRIGIRVGRLLAALFPHDPQYKHRHVITFHNQRDFIFFRHHMYLFKNDKKVALQELGPRFTIKLKTIQRGTFDAVYGEYEWMHKPKHKMDTERAKFFL</sequence>
<dbReference type="OrthoDB" id="10253204at2759"/>
<comment type="caution">
    <text evidence="7">The sequence shown here is derived from an EMBL/GenBank/DDBJ whole genome shotgun (WGS) entry which is preliminary data.</text>
</comment>
<dbReference type="EMBL" id="CAJOBB010000001">
    <property type="protein sequence ID" value="CAF3500055.1"/>
    <property type="molecule type" value="Genomic_DNA"/>
</dbReference>
<evidence type="ECO:0000313" key="13">
    <source>
        <dbReference type="Proteomes" id="UP000663877"/>
    </source>
</evidence>
<evidence type="ECO:0000313" key="5">
    <source>
        <dbReference type="EMBL" id="CAF0946565.1"/>
    </source>
</evidence>
<dbReference type="Proteomes" id="UP000663832">
    <property type="component" value="Unassembled WGS sequence"/>
</dbReference>
<dbReference type="EMBL" id="CAJOAZ010000018">
    <property type="protein sequence ID" value="CAF3490701.1"/>
    <property type="molecule type" value="Genomic_DNA"/>
</dbReference>
<dbReference type="GO" id="GO:0000460">
    <property type="term" value="P:maturation of 5.8S rRNA"/>
    <property type="evidence" value="ECO:0007669"/>
    <property type="project" value="TreeGrafter"/>
</dbReference>
<reference evidence="7" key="1">
    <citation type="submission" date="2021-02" db="EMBL/GenBank/DDBJ databases">
        <authorList>
            <person name="Nowell W R."/>
        </authorList>
    </citation>
    <scope>NUCLEOTIDE SEQUENCE</scope>
</reference>
<evidence type="ECO:0000313" key="3">
    <source>
        <dbReference type="EMBL" id="CAF0866378.1"/>
    </source>
</evidence>
<dbReference type="EMBL" id="CAJNOM010000063">
    <property type="protein sequence ID" value="CAF0959928.1"/>
    <property type="molecule type" value="Genomic_DNA"/>
</dbReference>
<dbReference type="EMBL" id="CAJNOI010000058">
    <property type="protein sequence ID" value="CAF0966633.1"/>
    <property type="molecule type" value="Genomic_DNA"/>
</dbReference>
<dbReference type="SUPFAM" id="SSF52954">
    <property type="entry name" value="Class II aaRS ABD-related"/>
    <property type="match status" value="1"/>
</dbReference>
<dbReference type="EMBL" id="CAJNOE010000075">
    <property type="protein sequence ID" value="CAF0866378.1"/>
    <property type="molecule type" value="Genomic_DNA"/>
</dbReference>
<dbReference type="EMBL" id="CAJNOM010000058">
    <property type="protein sequence ID" value="CAF0946565.1"/>
    <property type="molecule type" value="Genomic_DNA"/>
</dbReference>
<proteinExistence type="predicted"/>
<feature type="compositionally biased region" description="Basic and acidic residues" evidence="1">
    <location>
        <begin position="1"/>
        <end position="14"/>
    </location>
</feature>
<dbReference type="Proteomes" id="UP000663881">
    <property type="component" value="Unassembled WGS sequence"/>
</dbReference>
<gene>
    <name evidence="7" type="ORF">BJG266_LOCUS14110</name>
    <name evidence="3" type="ORF">IZO911_LOCUS10417</name>
    <name evidence="4" type="ORF">JYZ213_LOCUS8766</name>
    <name evidence="10" type="ORF">KXQ929_LOCUS15</name>
    <name evidence="11" type="ORF">OKA104_LOCUS4064</name>
    <name evidence="9" type="ORF">OXD698_LOCUS710</name>
    <name evidence="5" type="ORF">QVE165_LOCUS11969</name>
    <name evidence="6" type="ORF">QVE165_LOCUS12697</name>
    <name evidence="8" type="ORF">VCS650_LOCUS16035</name>
</gene>
<evidence type="ECO:0000259" key="2">
    <source>
        <dbReference type="PROSITE" id="PS50833"/>
    </source>
</evidence>
<dbReference type="EMBL" id="CAJOAY010000127">
    <property type="protein sequence ID" value="CAF3550463.1"/>
    <property type="molecule type" value="Genomic_DNA"/>
</dbReference>
<feature type="domain" description="Brix" evidence="2">
    <location>
        <begin position="124"/>
        <end position="310"/>
    </location>
</feature>
<organism evidence="7 13">
    <name type="scientific">Adineta steineri</name>
    <dbReference type="NCBI Taxonomy" id="433720"/>
    <lineage>
        <taxon>Eukaryota</taxon>
        <taxon>Metazoa</taxon>
        <taxon>Spiralia</taxon>
        <taxon>Gnathifera</taxon>
        <taxon>Rotifera</taxon>
        <taxon>Eurotatoria</taxon>
        <taxon>Bdelloidea</taxon>
        <taxon>Adinetida</taxon>
        <taxon>Adinetidae</taxon>
        <taxon>Adineta</taxon>
    </lineage>
</organism>
<dbReference type="InterPro" id="IPR007109">
    <property type="entry name" value="Brix"/>
</dbReference>
<evidence type="ECO:0000313" key="7">
    <source>
        <dbReference type="EMBL" id="CAF0966633.1"/>
    </source>
</evidence>
<dbReference type="InterPro" id="IPR044281">
    <property type="entry name" value="IMP4/RPF1"/>
</dbReference>
<dbReference type="PROSITE" id="PS50833">
    <property type="entry name" value="BRIX"/>
    <property type="match status" value="1"/>
</dbReference>
<dbReference type="Proteomes" id="UP000663891">
    <property type="component" value="Unassembled WGS sequence"/>
</dbReference>
<evidence type="ECO:0000256" key="1">
    <source>
        <dbReference type="SAM" id="MobiDB-lite"/>
    </source>
</evidence>
<dbReference type="GO" id="GO:0005730">
    <property type="term" value="C:nucleolus"/>
    <property type="evidence" value="ECO:0007669"/>
    <property type="project" value="TreeGrafter"/>
</dbReference>
<evidence type="ECO:0000313" key="11">
    <source>
        <dbReference type="EMBL" id="CAF3550463.1"/>
    </source>
</evidence>
<evidence type="ECO:0000313" key="8">
    <source>
        <dbReference type="EMBL" id="CAF1025516.1"/>
    </source>
</evidence>
<dbReference type="SMART" id="SM00879">
    <property type="entry name" value="Brix"/>
    <property type="match status" value="1"/>
</dbReference>
<name>A0A814E3J5_9BILA</name>
<dbReference type="Proteomes" id="UP000663868">
    <property type="component" value="Unassembled WGS sequence"/>
</dbReference>
<dbReference type="GO" id="GO:0042134">
    <property type="term" value="F:rRNA primary transcript binding"/>
    <property type="evidence" value="ECO:0007669"/>
    <property type="project" value="InterPro"/>
</dbReference>
<feature type="compositionally biased region" description="Basic and acidic residues" evidence="1">
    <location>
        <begin position="63"/>
        <end position="83"/>
    </location>
</feature>
<dbReference type="Proteomes" id="UP000663845">
    <property type="component" value="Unassembled WGS sequence"/>
</dbReference>
<evidence type="ECO:0000313" key="6">
    <source>
        <dbReference type="EMBL" id="CAF0959928.1"/>
    </source>
</evidence>
<dbReference type="Pfam" id="PF04427">
    <property type="entry name" value="Brix"/>
    <property type="match status" value="1"/>
</dbReference>
<dbReference type="Proteomes" id="UP000663860">
    <property type="component" value="Unassembled WGS sequence"/>
</dbReference>
<evidence type="ECO:0000313" key="12">
    <source>
        <dbReference type="Proteomes" id="UP000663832"/>
    </source>
</evidence>
<evidence type="ECO:0000313" key="4">
    <source>
        <dbReference type="EMBL" id="CAF0867399.1"/>
    </source>
</evidence>
<dbReference type="EMBL" id="CAJNON010000141">
    <property type="protein sequence ID" value="CAF1025516.1"/>
    <property type="molecule type" value="Genomic_DNA"/>
</dbReference>
<evidence type="ECO:0000313" key="10">
    <source>
        <dbReference type="EMBL" id="CAF3500055.1"/>
    </source>
</evidence>